<organism evidence="1 2">
    <name type="scientific">Desulforamulus putei DSM 12395</name>
    <dbReference type="NCBI Taxonomy" id="1121429"/>
    <lineage>
        <taxon>Bacteria</taxon>
        <taxon>Bacillati</taxon>
        <taxon>Bacillota</taxon>
        <taxon>Clostridia</taxon>
        <taxon>Eubacteriales</taxon>
        <taxon>Peptococcaceae</taxon>
        <taxon>Desulforamulus</taxon>
    </lineage>
</organism>
<dbReference type="STRING" id="1121429.SAMN02745133_02766"/>
<dbReference type="InterPro" id="IPR022477">
    <property type="entry name" value="Spore_YqfC"/>
</dbReference>
<dbReference type="NCBIfam" id="TIGR02856">
    <property type="entry name" value="spore_yqfC"/>
    <property type="match status" value="1"/>
</dbReference>
<evidence type="ECO:0000313" key="2">
    <source>
        <dbReference type="Proteomes" id="UP000184148"/>
    </source>
</evidence>
<protein>
    <submittedName>
        <fullName evidence="1">Sporulation protein YqfC</fullName>
    </submittedName>
</protein>
<dbReference type="AlphaFoldDB" id="A0A1M5C1J5"/>
<dbReference type="OrthoDB" id="2989236at2"/>
<dbReference type="Proteomes" id="UP000184148">
    <property type="component" value="Unassembled WGS sequence"/>
</dbReference>
<gene>
    <name evidence="1" type="ORF">SAMN02745133_02766</name>
</gene>
<accession>A0A1M5C1J5</accession>
<name>A0A1M5C1J5_9FIRM</name>
<reference evidence="2" key="1">
    <citation type="submission" date="2016-11" db="EMBL/GenBank/DDBJ databases">
        <authorList>
            <person name="Varghese N."/>
            <person name="Submissions S."/>
        </authorList>
    </citation>
    <scope>NUCLEOTIDE SEQUENCE [LARGE SCALE GENOMIC DNA]</scope>
    <source>
        <strain evidence="2">DSM 12395</strain>
    </source>
</reference>
<proteinExistence type="predicted"/>
<evidence type="ECO:0000313" key="1">
    <source>
        <dbReference type="EMBL" id="SHF48535.1"/>
    </source>
</evidence>
<dbReference type="EMBL" id="FQUY01000027">
    <property type="protein sequence ID" value="SHF48535.1"/>
    <property type="molecule type" value="Genomic_DNA"/>
</dbReference>
<sequence length="99" mass="11337">MSLRDLQKKFKKQFSDFFEIPNDVMLDLPKIVLVGNLQVFIENHRGIVEYTTEKIRVKVGEGEVGITGDRLVLRNIKTDEICVEGQIKSLCFLAPGEVW</sequence>
<keyword evidence="2" id="KW-1185">Reference proteome</keyword>
<dbReference type="Pfam" id="PF07873">
    <property type="entry name" value="YabP"/>
    <property type="match status" value="1"/>
</dbReference>
<dbReference type="RefSeq" id="WP_073239963.1">
    <property type="nucleotide sequence ID" value="NZ_FQUY01000027.1"/>
</dbReference>
<dbReference type="InterPro" id="IPR022476">
    <property type="entry name" value="Spore_YabP/YqfC"/>
</dbReference>